<proteinExistence type="predicted"/>
<evidence type="ECO:0000256" key="1">
    <source>
        <dbReference type="SAM" id="Coils"/>
    </source>
</evidence>
<comment type="caution">
    <text evidence="3">The sequence shown here is derived from an EMBL/GenBank/DDBJ whole genome shotgun (WGS) entry which is preliminary data.</text>
</comment>
<evidence type="ECO:0000313" key="4">
    <source>
        <dbReference type="Proteomes" id="UP000658131"/>
    </source>
</evidence>
<dbReference type="Proteomes" id="UP000658131">
    <property type="component" value="Unassembled WGS sequence"/>
</dbReference>
<name>A0ABR7NGH0_9FIRM</name>
<feature type="coiled-coil region" evidence="1">
    <location>
        <begin position="82"/>
        <end position="109"/>
    </location>
</feature>
<feature type="chain" id="PRO_5046383305" evidence="2">
    <location>
        <begin position="24"/>
        <end position="401"/>
    </location>
</feature>
<organism evidence="3 4">
    <name type="scientific">Yanshouia hominis</name>
    <dbReference type="NCBI Taxonomy" id="2763673"/>
    <lineage>
        <taxon>Bacteria</taxon>
        <taxon>Bacillati</taxon>
        <taxon>Bacillota</taxon>
        <taxon>Clostridia</taxon>
        <taxon>Eubacteriales</taxon>
        <taxon>Oscillospiraceae</taxon>
        <taxon>Yanshouia</taxon>
    </lineage>
</organism>
<reference evidence="3 4" key="1">
    <citation type="submission" date="2020-08" db="EMBL/GenBank/DDBJ databases">
        <title>Genome public.</title>
        <authorList>
            <person name="Liu C."/>
            <person name="Sun Q."/>
        </authorList>
    </citation>
    <scope>NUCLEOTIDE SEQUENCE [LARGE SCALE GENOMIC DNA]</scope>
    <source>
        <strain evidence="3 4">BX1</strain>
    </source>
</reference>
<sequence length="401" mass="43344">MKRIFAFGLAAAMAISMGNAALAKNDEEVLYSIGSIGASAYQYDDDLSAVDLSAPADRIAYGETVYYPLLNSAGVNGSSEEIAVAEALLAERKAALQQAQTKYDEAVENAADKSAVLKAAESLAEEGDFVLLNARAESQAADRLTAERLEALTAAQSAFQKADETLAGLIAADFRYVHESDAVDGVKIKAKWDNGGKYVGTVEIEKKKASGVPLDQKYLYFVAVSLKESDTMDVNDLTGTIQLRKNGSFDYDEMELEVSLELSYPRASEPVITNEPQIFEEGEGFTGDPDEEFTFEADRDSYFTVNTVGQSKLLLAVSSDFDAEIADLYPEASLSFFYGNGAAFNKTGTLFLAADEGAHLYKVNQEGALEAVSAKYDEFEGAFAIRTKILGRYVISDLPLL</sequence>
<evidence type="ECO:0000313" key="3">
    <source>
        <dbReference type="EMBL" id="MBC8575290.1"/>
    </source>
</evidence>
<keyword evidence="2" id="KW-0732">Signal</keyword>
<accession>A0ABR7NGH0</accession>
<dbReference type="RefSeq" id="WP_262398934.1">
    <property type="nucleotide sequence ID" value="NZ_JACRTB010000003.1"/>
</dbReference>
<dbReference type="EMBL" id="JACRTB010000003">
    <property type="protein sequence ID" value="MBC8575290.1"/>
    <property type="molecule type" value="Genomic_DNA"/>
</dbReference>
<keyword evidence="4" id="KW-1185">Reference proteome</keyword>
<protein>
    <submittedName>
        <fullName evidence="3">Uncharacterized protein</fullName>
    </submittedName>
</protein>
<feature type="signal peptide" evidence="2">
    <location>
        <begin position="1"/>
        <end position="23"/>
    </location>
</feature>
<gene>
    <name evidence="3" type="ORF">H8717_02535</name>
</gene>
<keyword evidence="1" id="KW-0175">Coiled coil</keyword>
<evidence type="ECO:0000256" key="2">
    <source>
        <dbReference type="SAM" id="SignalP"/>
    </source>
</evidence>